<reference evidence="1 2" key="1">
    <citation type="journal article" date="2013" name="Curr. Biol.">
        <title>The Genome of the Foraminiferan Reticulomyxa filosa.</title>
        <authorList>
            <person name="Glockner G."/>
            <person name="Hulsmann N."/>
            <person name="Schleicher M."/>
            <person name="Noegel A.A."/>
            <person name="Eichinger L."/>
            <person name="Gallinger C."/>
            <person name="Pawlowski J."/>
            <person name="Sierra R."/>
            <person name="Euteneuer U."/>
            <person name="Pillet L."/>
            <person name="Moustafa A."/>
            <person name="Platzer M."/>
            <person name="Groth M."/>
            <person name="Szafranski K."/>
            <person name="Schliwa M."/>
        </authorList>
    </citation>
    <scope>NUCLEOTIDE SEQUENCE [LARGE SCALE GENOMIC DNA]</scope>
</reference>
<dbReference type="EMBL" id="ASPP01023913">
    <property type="protein sequence ID" value="ETO09770.1"/>
    <property type="molecule type" value="Genomic_DNA"/>
</dbReference>
<keyword evidence="2" id="KW-1185">Reference proteome</keyword>
<evidence type="ECO:0000313" key="1">
    <source>
        <dbReference type="EMBL" id="ETO09770.1"/>
    </source>
</evidence>
<comment type="caution">
    <text evidence="1">The sequence shown here is derived from an EMBL/GenBank/DDBJ whole genome shotgun (WGS) entry which is preliminary data.</text>
</comment>
<protein>
    <submittedName>
        <fullName evidence="1">Uncharacterized protein</fullName>
    </submittedName>
</protein>
<name>X6M9S9_RETFI</name>
<evidence type="ECO:0000313" key="2">
    <source>
        <dbReference type="Proteomes" id="UP000023152"/>
    </source>
</evidence>
<proteinExistence type="predicted"/>
<organism evidence="1 2">
    <name type="scientific">Reticulomyxa filosa</name>
    <dbReference type="NCBI Taxonomy" id="46433"/>
    <lineage>
        <taxon>Eukaryota</taxon>
        <taxon>Sar</taxon>
        <taxon>Rhizaria</taxon>
        <taxon>Retaria</taxon>
        <taxon>Foraminifera</taxon>
        <taxon>Monothalamids</taxon>
        <taxon>Reticulomyxidae</taxon>
        <taxon>Reticulomyxa</taxon>
    </lineage>
</organism>
<dbReference type="Proteomes" id="UP000023152">
    <property type="component" value="Unassembled WGS sequence"/>
</dbReference>
<gene>
    <name evidence="1" type="ORF">RFI_27609</name>
</gene>
<sequence length="550" mass="64740">MTIFNFFIFSKCLFTFYYLKICCFVISFEQRKLVKTFHTKLDLNKIDRMKIRIFFSDWTWGNNIKEHLLNIQAMSSESSPNDNFLILLFRDYSATLLLSGEKYQHKPVDTEEVNEKNSHSQDKFQFTNITELKVVIQTTHENIKAWSEVNHSIASFCRFSGQIRTLKIIFDQYFDTYYTLSTDAAISLWKVLCSGFEQSLEQLCIGSADCLINACNSYEFYRALWFEVLLPQKFCHLFNFEMVPFMNFLQLKNSSIESWLDDMQKFIITHREQSIEQQSNSRIALNQVLQKNQTHVDVNVLTLILEFADYWYGLIHLQLAHHMDIPLHSLFMFSPPIEKTDLEGKMFQNEMHVSSVFTFKNMIQKEISSNFRQYYLHCHGERLKEDMTALDIPNLIKVDSRFPIPVIRCHLSESPTMQLELLLIPPLCTFVFNAFDSYKDPTTGHIGMEQLRLYFISCGVDAESPHVSFSRLVSILHQFGTHYLNNLINGLSLQDFEVFYLVALLNKSIYVWNDFLAYQYDFSFNFVRKPLTWSVRSEDYSQLLTGYKQV</sequence>
<dbReference type="AlphaFoldDB" id="X6M9S9"/>
<accession>X6M9S9</accession>